<name>A0A437A883_ARTFL</name>
<sequence length="1223" mass="139097">MQAIEIAREVIARLLPGQEGATSVGLNFEEINSLQSDDPKKSAWLALCGLSEVIVVSRMLKSYPEEFHANTRFSDIHIWLYEVQNTPNSIQPALAILFGVQAHIEENTFSTAFKDSVRRGSQNIKDAIKVETNLEQIMQDPDIKPIEPLPKGIEMDLSWSGGQEYPFAAWLKALQNPWRSEQVFLQSGRSYKKVHLKERLRYDRARIIFWSTVSAQDKHLAYWWTPETIERTDLVDWIYRCWVAGSHSHPEPNLYPDQFYETPSMPSTNLKYITIWDIHNPETVKILREIFEKVNPNPENLLTQALYLDRKSTEGDPAQLWTALLGTKEIGDIHQMCVKYPKGMMGAQIFDVDIVFHAIGREGPLRVSVIVGLQTEESFIVQAGDPNNLAAISEAAIWRLSILDPKRLQIQVSHSGIGYHPFQAVLEARTSYKPSKNPSYMQIHVEELPEPNAPYAYDFDISSQENHISLKNVNDNPVNGNLGWPQLPKNQYSEQHLGEVMFSVWFAQEGWSKIKDVTFGKASDSIRNFVAILLGRNTKDLTLSIPNDGGNDFKDILNFFFENTLEGKSIRYLIKHRAEFLAYPEIQLLEFASFENGAPEAGLLVFLRFGEQLQSDKNEPIDQVMERLIFQGIANGRENELVTQHATSTSLFGYALTAYGNYEYDPTPDKVLLSLYNFRKNGEIDSPIRNLPQKILNKLKHSGGAKVTAASAGKYLSTSVENKANSLFYEIAVSQALGNVVIIHLPEETQMPEQLSEQLTDAIYATWVKFSKEDFVYTKTEEERYLTRIGIRTVTLLELSPETKRIIAEIRNYFSNEIRSNGFIEFENAMRMEEILKYDGQPKGEILTSINASRSRMWLALLGTPEVAAIDRIYHKYLYHLDKTRHIPRAVHDISISWLPTGNQGQDEEMLVLLVNLESATVDGNAQDNPDQNNILSSYLRDIYLMGDVTNFCERFCGLGNPLSDSKTLDTTTFQSEEIGAGEYYEFGMKRSKSGGIKFPWKNGLEEIISKPVKKLESCNDYSSIIVSNVGEGTHHWLKVSQHCHHLVLDSAPRSTADISDLKSYASRRQELAKIYFESWGYRLPEPNLGSAELPFDSLEYVSIEQLSDETIRILDFMGELWAPEKIDLRRSTPPIIDSRYLRQFRSSLFYGKTQGIHAWNLLLGSLEIGAVAEMIRLYPSTMRGHRIESIVIWPTSAGAIRALVRISRPDAQTPWVRHRPAP</sequence>
<keyword evidence="2" id="KW-1185">Reference proteome</keyword>
<dbReference type="Proteomes" id="UP000283090">
    <property type="component" value="Unassembled WGS sequence"/>
</dbReference>
<accession>A0A437A883</accession>
<evidence type="ECO:0000313" key="2">
    <source>
        <dbReference type="Proteomes" id="UP000283090"/>
    </source>
</evidence>
<gene>
    <name evidence="1" type="ORF">DFL_001523</name>
</gene>
<evidence type="ECO:0000313" key="1">
    <source>
        <dbReference type="EMBL" id="RVD87281.1"/>
    </source>
</evidence>
<dbReference type="GeneID" id="93583834"/>
<proteinExistence type="predicted"/>
<organism evidence="1 2">
    <name type="scientific">Arthrobotrys flagrans</name>
    <name type="common">Nematode-trapping fungus</name>
    <name type="synonym">Trichothecium flagrans</name>
    <dbReference type="NCBI Taxonomy" id="97331"/>
    <lineage>
        <taxon>Eukaryota</taxon>
        <taxon>Fungi</taxon>
        <taxon>Dikarya</taxon>
        <taxon>Ascomycota</taxon>
        <taxon>Pezizomycotina</taxon>
        <taxon>Orbiliomycetes</taxon>
        <taxon>Orbiliales</taxon>
        <taxon>Orbiliaceae</taxon>
        <taxon>Arthrobotrys</taxon>
    </lineage>
</organism>
<reference evidence="1 2" key="1">
    <citation type="submission" date="2019-01" db="EMBL/GenBank/DDBJ databases">
        <title>Intercellular communication is required for trap formation in the nematode-trapping fungus Duddingtonia flagrans.</title>
        <authorList>
            <person name="Youssar L."/>
            <person name="Wernet V."/>
            <person name="Hensel N."/>
            <person name="Hildebrandt H.-G."/>
            <person name="Fischer R."/>
        </authorList>
    </citation>
    <scope>NUCLEOTIDE SEQUENCE [LARGE SCALE GENOMIC DNA]</scope>
    <source>
        <strain evidence="1 2">CBS H-5679</strain>
    </source>
</reference>
<dbReference type="RefSeq" id="XP_067492825.1">
    <property type="nucleotide sequence ID" value="XM_067630154.1"/>
</dbReference>
<comment type="caution">
    <text evidence="1">The sequence shown here is derived from an EMBL/GenBank/DDBJ whole genome shotgun (WGS) entry which is preliminary data.</text>
</comment>
<dbReference type="OrthoDB" id="5345359at2759"/>
<dbReference type="AlphaFoldDB" id="A0A437A883"/>
<protein>
    <submittedName>
        <fullName evidence="1">Uncharacterized protein</fullName>
    </submittedName>
</protein>
<dbReference type="EMBL" id="SAEB01000003">
    <property type="protein sequence ID" value="RVD87281.1"/>
    <property type="molecule type" value="Genomic_DNA"/>
</dbReference>
<dbReference type="VEuPathDB" id="FungiDB:DFL_001523"/>